<dbReference type="OrthoDB" id="328435at2"/>
<evidence type="ECO:0000259" key="3">
    <source>
        <dbReference type="Pfam" id="PF03061"/>
    </source>
</evidence>
<dbReference type="RefSeq" id="WP_145188360.1">
    <property type="nucleotide sequence ID" value="NZ_CP036290.1"/>
</dbReference>
<dbReference type="AlphaFoldDB" id="A0A518D1C6"/>
<organism evidence="4 5">
    <name type="scientific">Rohdeia mirabilis</name>
    <dbReference type="NCBI Taxonomy" id="2528008"/>
    <lineage>
        <taxon>Bacteria</taxon>
        <taxon>Pseudomonadati</taxon>
        <taxon>Planctomycetota</taxon>
        <taxon>Planctomycetia</taxon>
        <taxon>Planctomycetia incertae sedis</taxon>
        <taxon>Rohdeia</taxon>
    </lineage>
</organism>
<keyword evidence="2" id="KW-0378">Hydrolase</keyword>
<keyword evidence="5" id="KW-1185">Reference proteome</keyword>
<dbReference type="InterPro" id="IPR006683">
    <property type="entry name" value="Thioestr_dom"/>
</dbReference>
<dbReference type="InterPro" id="IPR029069">
    <property type="entry name" value="HotDog_dom_sf"/>
</dbReference>
<evidence type="ECO:0000313" key="4">
    <source>
        <dbReference type="EMBL" id="QDU85288.1"/>
    </source>
</evidence>
<dbReference type="Gene3D" id="3.10.129.10">
    <property type="entry name" value="Hotdog Thioesterase"/>
    <property type="match status" value="1"/>
</dbReference>
<dbReference type="PANTHER" id="PTHR21660">
    <property type="entry name" value="THIOESTERASE SUPERFAMILY MEMBER-RELATED"/>
    <property type="match status" value="1"/>
</dbReference>
<dbReference type="InterPro" id="IPR039298">
    <property type="entry name" value="ACOT13"/>
</dbReference>
<protein>
    <recommendedName>
        <fullName evidence="3">Thioesterase domain-containing protein</fullName>
    </recommendedName>
</protein>
<sequence>MRSPVNEHLGLDTIDHDDGTVELRLACGPEHTNEVGIVHGGLTSFLLDGAMGRAIGRTLEAGGSCATVQLSVQFLAPARGTIAAVGRVTKRGRRVAFAEAECRRLDDGELVARAHGTWAVK</sequence>
<feature type="domain" description="Thioesterase" evidence="3">
    <location>
        <begin position="36"/>
        <end position="109"/>
    </location>
</feature>
<evidence type="ECO:0000256" key="2">
    <source>
        <dbReference type="ARBA" id="ARBA00022801"/>
    </source>
</evidence>
<evidence type="ECO:0000313" key="5">
    <source>
        <dbReference type="Proteomes" id="UP000319342"/>
    </source>
</evidence>
<dbReference type="GO" id="GO:0047617">
    <property type="term" value="F:fatty acyl-CoA hydrolase activity"/>
    <property type="evidence" value="ECO:0007669"/>
    <property type="project" value="InterPro"/>
</dbReference>
<dbReference type="NCBIfam" id="TIGR00369">
    <property type="entry name" value="unchar_dom_1"/>
    <property type="match status" value="1"/>
</dbReference>
<dbReference type="Proteomes" id="UP000319342">
    <property type="component" value="Chromosome"/>
</dbReference>
<gene>
    <name evidence="4" type="ORF">Pla163_24160</name>
</gene>
<reference evidence="4 5" key="1">
    <citation type="submission" date="2019-02" db="EMBL/GenBank/DDBJ databases">
        <title>Deep-cultivation of Planctomycetes and their phenomic and genomic characterization uncovers novel biology.</title>
        <authorList>
            <person name="Wiegand S."/>
            <person name="Jogler M."/>
            <person name="Boedeker C."/>
            <person name="Pinto D."/>
            <person name="Vollmers J."/>
            <person name="Rivas-Marin E."/>
            <person name="Kohn T."/>
            <person name="Peeters S.H."/>
            <person name="Heuer A."/>
            <person name="Rast P."/>
            <person name="Oberbeckmann S."/>
            <person name="Bunk B."/>
            <person name="Jeske O."/>
            <person name="Meyerdierks A."/>
            <person name="Storesund J.E."/>
            <person name="Kallscheuer N."/>
            <person name="Luecker S."/>
            <person name="Lage O.M."/>
            <person name="Pohl T."/>
            <person name="Merkel B.J."/>
            <person name="Hornburger P."/>
            <person name="Mueller R.-W."/>
            <person name="Bruemmer F."/>
            <person name="Labrenz M."/>
            <person name="Spormann A.M."/>
            <person name="Op den Camp H."/>
            <person name="Overmann J."/>
            <person name="Amann R."/>
            <person name="Jetten M.S.M."/>
            <person name="Mascher T."/>
            <person name="Medema M.H."/>
            <person name="Devos D.P."/>
            <person name="Kaster A.-K."/>
            <person name="Ovreas L."/>
            <person name="Rohde M."/>
            <person name="Galperin M.Y."/>
            <person name="Jogler C."/>
        </authorList>
    </citation>
    <scope>NUCLEOTIDE SEQUENCE [LARGE SCALE GENOMIC DNA]</scope>
    <source>
        <strain evidence="4 5">Pla163</strain>
    </source>
</reference>
<dbReference type="EMBL" id="CP036290">
    <property type="protein sequence ID" value="QDU85288.1"/>
    <property type="molecule type" value="Genomic_DNA"/>
</dbReference>
<dbReference type="Pfam" id="PF03061">
    <property type="entry name" value="4HBT"/>
    <property type="match status" value="1"/>
</dbReference>
<accession>A0A518D1C6</accession>
<dbReference type="SUPFAM" id="SSF54637">
    <property type="entry name" value="Thioesterase/thiol ester dehydrase-isomerase"/>
    <property type="match status" value="1"/>
</dbReference>
<dbReference type="InterPro" id="IPR003736">
    <property type="entry name" value="PAAI_dom"/>
</dbReference>
<name>A0A518D1C6_9BACT</name>
<proteinExistence type="inferred from homology"/>
<comment type="similarity">
    <text evidence="1">Belongs to the thioesterase PaaI family.</text>
</comment>
<dbReference type="PANTHER" id="PTHR21660:SF1">
    <property type="entry name" value="ACYL-COENZYME A THIOESTERASE 13"/>
    <property type="match status" value="1"/>
</dbReference>
<evidence type="ECO:0000256" key="1">
    <source>
        <dbReference type="ARBA" id="ARBA00008324"/>
    </source>
</evidence>
<dbReference type="CDD" id="cd03443">
    <property type="entry name" value="PaaI_thioesterase"/>
    <property type="match status" value="1"/>
</dbReference>